<proteinExistence type="predicted"/>
<organism evidence="1 2">
    <name type="scientific">Pararge aegeria aegeria</name>
    <dbReference type="NCBI Taxonomy" id="348720"/>
    <lineage>
        <taxon>Eukaryota</taxon>
        <taxon>Metazoa</taxon>
        <taxon>Ecdysozoa</taxon>
        <taxon>Arthropoda</taxon>
        <taxon>Hexapoda</taxon>
        <taxon>Insecta</taxon>
        <taxon>Pterygota</taxon>
        <taxon>Neoptera</taxon>
        <taxon>Endopterygota</taxon>
        <taxon>Lepidoptera</taxon>
        <taxon>Glossata</taxon>
        <taxon>Ditrysia</taxon>
        <taxon>Papilionoidea</taxon>
        <taxon>Nymphalidae</taxon>
        <taxon>Satyrinae</taxon>
        <taxon>Satyrini</taxon>
        <taxon>Parargina</taxon>
        <taxon>Pararge</taxon>
    </lineage>
</organism>
<reference evidence="1" key="1">
    <citation type="submission" date="2022-03" db="EMBL/GenBank/DDBJ databases">
        <authorList>
            <person name="Lindestad O."/>
        </authorList>
    </citation>
    <scope>NUCLEOTIDE SEQUENCE</scope>
</reference>
<dbReference type="AlphaFoldDB" id="A0A8S4SJ94"/>
<comment type="caution">
    <text evidence="1">The sequence shown here is derived from an EMBL/GenBank/DDBJ whole genome shotgun (WGS) entry which is preliminary data.</text>
</comment>
<evidence type="ECO:0000313" key="2">
    <source>
        <dbReference type="Proteomes" id="UP000838756"/>
    </source>
</evidence>
<protein>
    <submittedName>
        <fullName evidence="1">Jg19821 protein</fullName>
    </submittedName>
</protein>
<keyword evidence="2" id="KW-1185">Reference proteome</keyword>
<evidence type="ECO:0000313" key="1">
    <source>
        <dbReference type="EMBL" id="CAH2266638.1"/>
    </source>
</evidence>
<dbReference type="EMBL" id="CAKXAJ010026312">
    <property type="protein sequence ID" value="CAH2266638.1"/>
    <property type="molecule type" value="Genomic_DNA"/>
</dbReference>
<gene>
    <name evidence="1" type="primary">jg19821</name>
    <name evidence="1" type="ORF">PAEG_LOCUS25357</name>
</gene>
<sequence length="85" mass="8894">MDSIDAKITSGVLVVLSNVSLLAQTAPSIISPKGRVCPSSPCWAAGFVIAVAGISSTEDAANRSTFPKTPRATPARIPWIWNSLQ</sequence>
<name>A0A8S4SJ94_9NEOP</name>
<dbReference type="Proteomes" id="UP000838756">
    <property type="component" value="Unassembled WGS sequence"/>
</dbReference>
<accession>A0A8S4SJ94</accession>